<comment type="caution">
    <text evidence="2">The sequence shown here is derived from an EMBL/GenBank/DDBJ whole genome shotgun (WGS) entry which is preliminary data.</text>
</comment>
<name>A0A543G3V7_9FLAO</name>
<protein>
    <submittedName>
        <fullName evidence="2">Uncharacterized protein</fullName>
    </submittedName>
</protein>
<dbReference type="EMBL" id="VFPJ01000001">
    <property type="protein sequence ID" value="TQM40766.1"/>
    <property type="molecule type" value="Genomic_DNA"/>
</dbReference>
<proteinExistence type="predicted"/>
<reference evidence="2 3" key="1">
    <citation type="submission" date="2019-06" db="EMBL/GenBank/DDBJ databases">
        <title>Genomic Encyclopedia of Archaeal and Bacterial Type Strains, Phase II (KMG-II): from individual species to whole genera.</title>
        <authorList>
            <person name="Goeker M."/>
        </authorList>
    </citation>
    <scope>NUCLEOTIDE SEQUENCE [LARGE SCALE GENOMIC DNA]</scope>
    <source>
        <strain evidence="2 3">DSM 24789</strain>
    </source>
</reference>
<evidence type="ECO:0000313" key="3">
    <source>
        <dbReference type="Proteomes" id="UP000320773"/>
    </source>
</evidence>
<feature type="signal peptide" evidence="1">
    <location>
        <begin position="1"/>
        <end position="19"/>
    </location>
</feature>
<evidence type="ECO:0000256" key="1">
    <source>
        <dbReference type="SAM" id="SignalP"/>
    </source>
</evidence>
<accession>A0A543G3V7</accession>
<sequence length="135" mass="15419">MKKFFITVVLFFAVGKITAQNGSTITAIEEHPNWPVMLSNLNQSQITAGFLYNKTAMFSNLYDFNRGNYNLSHADHAIGNKLFSIFGTKTVKLCPKFCKCVPNSVKMQNLGHFILSERYFCCQKTVHQNYFENDS</sequence>
<feature type="chain" id="PRO_5021985790" evidence="1">
    <location>
        <begin position="20"/>
        <end position="135"/>
    </location>
</feature>
<keyword evidence="1" id="KW-0732">Signal</keyword>
<gene>
    <name evidence="2" type="ORF">BC670_1676</name>
</gene>
<dbReference type="RefSeq" id="WP_089079425.1">
    <property type="nucleotide sequence ID" value="NZ_VFPJ01000001.1"/>
</dbReference>
<organism evidence="2 3">
    <name type="scientific">Flavobacterium branchiophilum</name>
    <dbReference type="NCBI Taxonomy" id="55197"/>
    <lineage>
        <taxon>Bacteria</taxon>
        <taxon>Pseudomonadati</taxon>
        <taxon>Bacteroidota</taxon>
        <taxon>Flavobacteriia</taxon>
        <taxon>Flavobacteriales</taxon>
        <taxon>Flavobacteriaceae</taxon>
        <taxon>Flavobacterium</taxon>
    </lineage>
</organism>
<dbReference type="Proteomes" id="UP000320773">
    <property type="component" value="Unassembled WGS sequence"/>
</dbReference>
<dbReference type="AlphaFoldDB" id="A0A543G3V7"/>
<evidence type="ECO:0000313" key="2">
    <source>
        <dbReference type="EMBL" id="TQM40766.1"/>
    </source>
</evidence>